<evidence type="ECO:0000256" key="3">
    <source>
        <dbReference type="ARBA" id="ARBA00022555"/>
    </source>
</evidence>
<dbReference type="InterPro" id="IPR006674">
    <property type="entry name" value="HD_domain"/>
</dbReference>
<dbReference type="SMART" id="SM00471">
    <property type="entry name" value="HDc"/>
    <property type="match status" value="1"/>
</dbReference>
<evidence type="ECO:0000256" key="9">
    <source>
        <dbReference type="ARBA" id="ARBA00022842"/>
    </source>
</evidence>
<dbReference type="CDD" id="cd00077">
    <property type="entry name" value="HDc"/>
    <property type="match status" value="1"/>
</dbReference>
<keyword evidence="9" id="KW-0460">Magnesium</keyword>
<proteinExistence type="inferred from homology"/>
<keyword evidence="7" id="KW-0479">Metal-binding</keyword>
<evidence type="ECO:0000256" key="5">
    <source>
        <dbReference type="ARBA" id="ARBA00022694"/>
    </source>
</evidence>
<evidence type="ECO:0000256" key="1">
    <source>
        <dbReference type="ARBA" id="ARBA00001946"/>
    </source>
</evidence>
<dbReference type="Proteomes" id="UP001154240">
    <property type="component" value="Unassembled WGS sequence"/>
</dbReference>
<evidence type="ECO:0000256" key="4">
    <source>
        <dbReference type="ARBA" id="ARBA00022679"/>
    </source>
</evidence>
<dbReference type="Pfam" id="PF01743">
    <property type="entry name" value="PolyA_pol"/>
    <property type="match status" value="1"/>
</dbReference>
<dbReference type="GO" id="GO:0046872">
    <property type="term" value="F:metal ion binding"/>
    <property type="evidence" value="ECO:0007669"/>
    <property type="project" value="UniProtKB-KW"/>
</dbReference>
<evidence type="ECO:0000259" key="12">
    <source>
        <dbReference type="SMART" id="SM00471"/>
    </source>
</evidence>
<evidence type="ECO:0000256" key="10">
    <source>
        <dbReference type="ARBA" id="ARBA00022884"/>
    </source>
</evidence>
<reference evidence="13" key="1">
    <citation type="journal article" date="2022" name="bioRxiv">
        <title>Thiovibrio frasassiensisgen. nov., sp. nov., an autotrophic, elemental sulfur disproportionating bacterium isolated from sulfidic karst sediment, and proposal of Thiovibrionaceae fam. nov.</title>
        <authorList>
            <person name="Aronson H."/>
            <person name="Thomas C."/>
            <person name="Bhattacharyya M."/>
            <person name="Eckstein S."/>
            <person name="Jensen S."/>
            <person name="Barco R."/>
            <person name="Macalady J."/>
            <person name="Amend J."/>
        </authorList>
    </citation>
    <scope>NUCLEOTIDE SEQUENCE</scope>
    <source>
        <strain evidence="13">RS19-109</strain>
    </source>
</reference>
<keyword evidence="5" id="KW-0819">tRNA processing</keyword>
<comment type="cofactor">
    <cofactor evidence="1">
        <name>Mg(2+)</name>
        <dbReference type="ChEBI" id="CHEBI:18420"/>
    </cofactor>
</comment>
<dbReference type="InterPro" id="IPR002646">
    <property type="entry name" value="PolA_pol_head_dom"/>
</dbReference>
<dbReference type="Pfam" id="PF12627">
    <property type="entry name" value="PolyA_pol_RNAbd"/>
    <property type="match status" value="1"/>
</dbReference>
<organism evidence="13 14">
    <name type="scientific">Thiovibrio frasassiensis</name>
    <dbReference type="NCBI Taxonomy" id="2984131"/>
    <lineage>
        <taxon>Bacteria</taxon>
        <taxon>Pseudomonadati</taxon>
        <taxon>Thermodesulfobacteriota</taxon>
        <taxon>Desulfobulbia</taxon>
        <taxon>Desulfobulbales</taxon>
        <taxon>Thiovibrionaceae</taxon>
        <taxon>Thiovibrio</taxon>
    </lineage>
</organism>
<dbReference type="Gene3D" id="1.10.3090.10">
    <property type="entry name" value="cca-adding enzyme, domain 2"/>
    <property type="match status" value="1"/>
</dbReference>
<gene>
    <name evidence="13" type="ORF">OLX77_09375</name>
</gene>
<evidence type="ECO:0000256" key="2">
    <source>
        <dbReference type="ARBA" id="ARBA00007265"/>
    </source>
</evidence>
<dbReference type="InterPro" id="IPR003607">
    <property type="entry name" value="HD/PDEase_dom"/>
</dbReference>
<dbReference type="SUPFAM" id="SSF81891">
    <property type="entry name" value="Poly A polymerase C-terminal region-like"/>
    <property type="match status" value="1"/>
</dbReference>
<keyword evidence="3" id="KW-0820">tRNA-binding</keyword>
<evidence type="ECO:0000256" key="11">
    <source>
        <dbReference type="RuleBase" id="RU003953"/>
    </source>
</evidence>
<dbReference type="AlphaFoldDB" id="A0A9X4MGU4"/>
<evidence type="ECO:0000313" key="14">
    <source>
        <dbReference type="Proteomes" id="UP001154240"/>
    </source>
</evidence>
<dbReference type="Gene3D" id="3.30.460.10">
    <property type="entry name" value="Beta Polymerase, domain 2"/>
    <property type="match status" value="1"/>
</dbReference>
<dbReference type="Pfam" id="PF01966">
    <property type="entry name" value="HD"/>
    <property type="match status" value="1"/>
</dbReference>
<keyword evidence="6" id="KW-0548">Nucleotidyltransferase</keyword>
<evidence type="ECO:0000256" key="8">
    <source>
        <dbReference type="ARBA" id="ARBA00022741"/>
    </source>
</evidence>
<dbReference type="GO" id="GO:0000166">
    <property type="term" value="F:nucleotide binding"/>
    <property type="evidence" value="ECO:0007669"/>
    <property type="project" value="UniProtKB-KW"/>
</dbReference>
<keyword evidence="10 11" id="KW-0694">RNA-binding</keyword>
<dbReference type="SUPFAM" id="SSF81301">
    <property type="entry name" value="Nucleotidyltransferase"/>
    <property type="match status" value="1"/>
</dbReference>
<reference evidence="13" key="2">
    <citation type="submission" date="2022-10" db="EMBL/GenBank/DDBJ databases">
        <authorList>
            <person name="Aronson H.S."/>
        </authorList>
    </citation>
    <scope>NUCLEOTIDE SEQUENCE</scope>
    <source>
        <strain evidence="13">RS19-109</strain>
    </source>
</reference>
<dbReference type="InterPro" id="IPR006675">
    <property type="entry name" value="HDIG_dom"/>
</dbReference>
<sequence length="494" mass="53933">MAAVLAARQLSQDWLQTYPEELRSVLGQIAQHSGQPMYVAGGPVRDWLLGVVAKDLDLAVPKGAVACAREVSALLGGTFVLLDAAEDVARVVWQGFTLDFSGFRNHTTSIEDDLGQRDFTINAMAVPIAPGTGALGELTVIDPFGGVADLAQKRIRTPALANLLADPLRLLRAYRFAATLDFSIESATEAAIVAHGELLVESAMERVAYELGLIIGSPRAWETVRAMAASGLLWVVFPELVAGCGLVQPSSHHLDVFGHSLEALRCVEAIISKPEAYFPDQGDQFRKAVQEKRGVLLKWAALFHDLGKPETHRLIEEKITFYNHDQAGAAIFEGIAERLHWPKDDRNRVARLISLHMWPFHLSNARLHTGISRKACLRLVKAVGDDLPLLFLLTMADSLAGQGPGKPEEMEENLAALWAEVHEVHVEYIQPVFTSPPLLTGHDLITIFALEPGPLFKEILEGLEGAQVEGVVADREQALAWVKMFLESGSVTPL</sequence>
<dbReference type="InterPro" id="IPR050124">
    <property type="entry name" value="tRNA_CCA-adding_enzyme"/>
</dbReference>
<protein>
    <submittedName>
        <fullName evidence="13">HDIG domain-containing protein</fullName>
    </submittedName>
</protein>
<evidence type="ECO:0000313" key="13">
    <source>
        <dbReference type="EMBL" id="MDG4476367.1"/>
    </source>
</evidence>
<keyword evidence="14" id="KW-1185">Reference proteome</keyword>
<dbReference type="PANTHER" id="PTHR47545">
    <property type="entry name" value="MULTIFUNCTIONAL CCA PROTEIN"/>
    <property type="match status" value="1"/>
</dbReference>
<keyword evidence="8" id="KW-0547">Nucleotide-binding</keyword>
<name>A0A9X4MGU4_9BACT</name>
<dbReference type="PANTHER" id="PTHR47545:SF2">
    <property type="entry name" value="CC-ADDING TRNA NUCLEOTIDYLTRANSFERASE"/>
    <property type="match status" value="1"/>
</dbReference>
<dbReference type="InterPro" id="IPR043519">
    <property type="entry name" value="NT_sf"/>
</dbReference>
<dbReference type="GO" id="GO:0000049">
    <property type="term" value="F:tRNA binding"/>
    <property type="evidence" value="ECO:0007669"/>
    <property type="project" value="UniProtKB-KW"/>
</dbReference>
<dbReference type="CDD" id="cd05398">
    <property type="entry name" value="NT_ClassII-CCAase"/>
    <property type="match status" value="1"/>
</dbReference>
<dbReference type="EMBL" id="JAPHEH010000001">
    <property type="protein sequence ID" value="MDG4476367.1"/>
    <property type="molecule type" value="Genomic_DNA"/>
</dbReference>
<dbReference type="GO" id="GO:0016779">
    <property type="term" value="F:nucleotidyltransferase activity"/>
    <property type="evidence" value="ECO:0007669"/>
    <property type="project" value="UniProtKB-KW"/>
</dbReference>
<comment type="caution">
    <text evidence="13">The sequence shown here is derived from an EMBL/GenBank/DDBJ whole genome shotgun (WGS) entry which is preliminary data.</text>
</comment>
<evidence type="ECO:0000256" key="7">
    <source>
        <dbReference type="ARBA" id="ARBA00022723"/>
    </source>
</evidence>
<dbReference type="RefSeq" id="WP_307633335.1">
    <property type="nucleotide sequence ID" value="NZ_JAPHEH010000001.1"/>
</dbReference>
<dbReference type="NCBIfam" id="TIGR00277">
    <property type="entry name" value="HDIG"/>
    <property type="match status" value="1"/>
</dbReference>
<accession>A0A9X4MGU4</accession>
<dbReference type="InterPro" id="IPR032828">
    <property type="entry name" value="PolyA_RNA-bd"/>
</dbReference>
<comment type="similarity">
    <text evidence="2 11">Belongs to the tRNA nucleotidyltransferase/poly(A) polymerase family.</text>
</comment>
<feature type="domain" description="HD/PDEase" evidence="12">
    <location>
        <begin position="252"/>
        <end position="411"/>
    </location>
</feature>
<dbReference type="GO" id="GO:0008033">
    <property type="term" value="P:tRNA processing"/>
    <property type="evidence" value="ECO:0007669"/>
    <property type="project" value="UniProtKB-KW"/>
</dbReference>
<keyword evidence="4 11" id="KW-0808">Transferase</keyword>
<evidence type="ECO:0000256" key="6">
    <source>
        <dbReference type="ARBA" id="ARBA00022695"/>
    </source>
</evidence>